<proteinExistence type="predicted"/>
<dbReference type="GO" id="GO:0046872">
    <property type="term" value="F:metal ion binding"/>
    <property type="evidence" value="ECO:0007669"/>
    <property type="project" value="UniProtKB-KW"/>
</dbReference>
<dbReference type="Gene3D" id="2.120.10.30">
    <property type="entry name" value="TolB, C-terminal domain"/>
    <property type="match status" value="1"/>
</dbReference>
<dbReference type="Pfam" id="PF00034">
    <property type="entry name" value="Cytochrom_C"/>
    <property type="match status" value="1"/>
</dbReference>
<dbReference type="GO" id="GO:0020037">
    <property type="term" value="F:heme binding"/>
    <property type="evidence" value="ECO:0007669"/>
    <property type="project" value="InterPro"/>
</dbReference>
<dbReference type="AlphaFoldDB" id="A0A9X1PML6"/>
<reference evidence="6" key="1">
    <citation type="submission" date="2021-12" db="EMBL/GenBank/DDBJ databases">
        <title>Novel species in genus Dyadobacter.</title>
        <authorList>
            <person name="Ma C."/>
        </authorList>
    </citation>
    <scope>NUCLEOTIDE SEQUENCE</scope>
    <source>
        <strain evidence="6">LJ419</strain>
    </source>
</reference>
<gene>
    <name evidence="6" type="ORF">LXM26_12630</name>
</gene>
<dbReference type="EMBL" id="JAJTTC010000002">
    <property type="protein sequence ID" value="MCF0062343.1"/>
    <property type="molecule type" value="Genomic_DNA"/>
</dbReference>
<dbReference type="Pfam" id="PF07995">
    <property type="entry name" value="GSDH"/>
    <property type="match status" value="1"/>
</dbReference>
<keyword evidence="2 4" id="KW-0479">Metal-binding</keyword>
<dbReference type="InterPro" id="IPR036909">
    <property type="entry name" value="Cyt_c-like_dom_sf"/>
</dbReference>
<sequence>MLKPLHYPICVFLLVTGMFNCTGGKSKTKNKPLAQTASQSGKAIYTTHCISCHALEQEEIGPKLGGVTSLLSTPELVAFIKNPNAAIEAGNKRAVNLTKRYKMIMPPFDFLKDDEIKSILSYIAEETQAHNIKPLQVNLDESGHTAERLTRPVTLSGLKIETEEFAIMPVSSEKMPRTRIANMRTSPAHDGALFVSDQRGLIYRVKGGKPGIFLDIRPLIEDYINEPGLGTGLGSFAFHPDYLENGLIYITHTEAFKGKKADYEYHDSMKVALQWVVSEWKNNDVKSETFTGKRRELIRINVPGNVHGIQDIGFVPDIKKKDKDYGLLYIGTGDGGSTIGGYPALCHDLHSLLGTIIRIDPLGKNGKNGNYGIPADNPFADRPDPKVRKEIYAYGFRNPHRMSWNMTHGKRMFSTEIGEANFEEINIIEKGGDYGWNIQEGNYGISPKDLKNVFKPEKPSSTFVKPYALYDHIDGAAISGGAVYEGDITVLKNKYLFGDIVSGRIFYTNVDKTLSDSTVRELSIIQDGKDTSLREMTGSKRVDLRIEYDVFTKNLYIMTKSDGKIRKVTAAHLHKNP</sequence>
<evidence type="ECO:0000313" key="6">
    <source>
        <dbReference type="EMBL" id="MCF0062343.1"/>
    </source>
</evidence>
<dbReference type="PANTHER" id="PTHR19328">
    <property type="entry name" value="HEDGEHOG-INTERACTING PROTEIN"/>
    <property type="match status" value="1"/>
</dbReference>
<dbReference type="InterPro" id="IPR009056">
    <property type="entry name" value="Cyt_c-like_dom"/>
</dbReference>
<evidence type="ECO:0000256" key="2">
    <source>
        <dbReference type="ARBA" id="ARBA00022723"/>
    </source>
</evidence>
<dbReference type="PROSITE" id="PS51007">
    <property type="entry name" value="CYTC"/>
    <property type="match status" value="1"/>
</dbReference>
<evidence type="ECO:0000259" key="5">
    <source>
        <dbReference type="PROSITE" id="PS51007"/>
    </source>
</evidence>
<dbReference type="PANTHER" id="PTHR19328:SF13">
    <property type="entry name" value="HIPL1 PROTEIN"/>
    <property type="match status" value="1"/>
</dbReference>
<accession>A0A9X1PML6</accession>
<dbReference type="SUPFAM" id="SSF50952">
    <property type="entry name" value="Soluble quinoprotein glucose dehydrogenase"/>
    <property type="match status" value="1"/>
</dbReference>
<dbReference type="InterPro" id="IPR011041">
    <property type="entry name" value="Quinoprot_gluc/sorb_DH_b-prop"/>
</dbReference>
<evidence type="ECO:0000313" key="7">
    <source>
        <dbReference type="Proteomes" id="UP001139000"/>
    </source>
</evidence>
<keyword evidence="7" id="KW-1185">Reference proteome</keyword>
<dbReference type="SUPFAM" id="SSF46626">
    <property type="entry name" value="Cytochrome c"/>
    <property type="match status" value="1"/>
</dbReference>
<dbReference type="InterPro" id="IPR012938">
    <property type="entry name" value="Glc/Sorbosone_DH"/>
</dbReference>
<dbReference type="GO" id="GO:0009055">
    <property type="term" value="F:electron transfer activity"/>
    <property type="evidence" value="ECO:0007669"/>
    <property type="project" value="InterPro"/>
</dbReference>
<protein>
    <submittedName>
        <fullName evidence="6">PQQ-dependent sugar dehydrogenase</fullName>
    </submittedName>
</protein>
<dbReference type="InterPro" id="IPR011042">
    <property type="entry name" value="6-blade_b-propeller_TolB-like"/>
</dbReference>
<keyword evidence="3 4" id="KW-0408">Iron</keyword>
<evidence type="ECO:0000256" key="3">
    <source>
        <dbReference type="ARBA" id="ARBA00023004"/>
    </source>
</evidence>
<keyword evidence="1 4" id="KW-0349">Heme</keyword>
<dbReference type="Proteomes" id="UP001139000">
    <property type="component" value="Unassembled WGS sequence"/>
</dbReference>
<feature type="domain" description="Cytochrome c" evidence="5">
    <location>
        <begin position="36"/>
        <end position="127"/>
    </location>
</feature>
<evidence type="ECO:0000256" key="4">
    <source>
        <dbReference type="PROSITE-ProRule" id="PRU00433"/>
    </source>
</evidence>
<name>A0A9X1PML6_9BACT</name>
<dbReference type="RefSeq" id="WP_234655496.1">
    <property type="nucleotide sequence ID" value="NZ_JAJTTC010000002.1"/>
</dbReference>
<dbReference type="Gene3D" id="1.10.760.10">
    <property type="entry name" value="Cytochrome c-like domain"/>
    <property type="match status" value="1"/>
</dbReference>
<comment type="caution">
    <text evidence="6">The sequence shown here is derived from an EMBL/GenBank/DDBJ whole genome shotgun (WGS) entry which is preliminary data.</text>
</comment>
<organism evidence="6 7">
    <name type="scientific">Dyadobacter chenwenxiniae</name>
    <dbReference type="NCBI Taxonomy" id="2906456"/>
    <lineage>
        <taxon>Bacteria</taxon>
        <taxon>Pseudomonadati</taxon>
        <taxon>Bacteroidota</taxon>
        <taxon>Cytophagia</taxon>
        <taxon>Cytophagales</taxon>
        <taxon>Spirosomataceae</taxon>
        <taxon>Dyadobacter</taxon>
    </lineage>
</organism>
<evidence type="ECO:0000256" key="1">
    <source>
        <dbReference type="ARBA" id="ARBA00022617"/>
    </source>
</evidence>